<dbReference type="InterPro" id="IPR021109">
    <property type="entry name" value="Peptidase_aspartic_dom_sf"/>
</dbReference>
<dbReference type="PANTHER" id="PTHR38037">
    <property type="entry name" value="ZN_PROTEASE DOMAIN-CONTAINING PROTEIN"/>
    <property type="match status" value="1"/>
</dbReference>
<evidence type="ECO:0000259" key="1">
    <source>
        <dbReference type="Pfam" id="PF05618"/>
    </source>
</evidence>
<dbReference type="RefSeq" id="WP_048205420.1">
    <property type="nucleotide sequence ID" value="NZ_CP009518.1"/>
</dbReference>
<organism evidence="2 3">
    <name type="scientific">Methanococcoides methylutens MM1</name>
    <dbReference type="NCBI Taxonomy" id="1434104"/>
    <lineage>
        <taxon>Archaea</taxon>
        <taxon>Methanobacteriati</taxon>
        <taxon>Methanobacteriota</taxon>
        <taxon>Stenosarchaea group</taxon>
        <taxon>Methanomicrobia</taxon>
        <taxon>Methanosarcinales</taxon>
        <taxon>Methanosarcinaceae</taxon>
        <taxon>Methanococcoides</taxon>
    </lineage>
</organism>
<dbReference type="STRING" id="1434104.MCMEM_1258"/>
<dbReference type="PATRIC" id="fig|1434104.5.peg.1378"/>
<dbReference type="HOGENOM" id="CLU_099424_1_1_2"/>
<dbReference type="Gene3D" id="2.40.70.10">
    <property type="entry name" value="Acid Proteases"/>
    <property type="match status" value="1"/>
</dbReference>
<proteinExistence type="predicted"/>
<evidence type="ECO:0000313" key="3">
    <source>
        <dbReference type="Proteomes" id="UP000033048"/>
    </source>
</evidence>
<accession>A0A0E3SR55</accession>
<dbReference type="InterPro" id="IPR008503">
    <property type="entry name" value="Asp_endopeptidase"/>
</dbReference>
<dbReference type="SUPFAM" id="SSF50630">
    <property type="entry name" value="Acid proteases"/>
    <property type="match status" value="1"/>
</dbReference>
<name>A0A0E3SR55_METMT</name>
<dbReference type="KEGG" id="mmet:MCMEM_1258"/>
<dbReference type="AlphaFoldDB" id="A0A0E3SR55"/>
<reference evidence="2 3" key="1">
    <citation type="submission" date="2014-07" db="EMBL/GenBank/DDBJ databases">
        <title>Methanogenic archaea and the global carbon cycle.</title>
        <authorList>
            <person name="Henriksen J.R."/>
            <person name="Luke J."/>
            <person name="Reinhart S."/>
            <person name="Benedict M.N."/>
            <person name="Youngblut N.D."/>
            <person name="Metcalf M.E."/>
            <person name="Whitaker R.J."/>
            <person name="Metcalf W.W."/>
        </authorList>
    </citation>
    <scope>NUCLEOTIDE SEQUENCE [LARGE SCALE GENOMIC DNA]</scope>
    <source>
        <strain evidence="2 3">MM1</strain>
    </source>
</reference>
<gene>
    <name evidence="2" type="ORF">MCMEM_1258</name>
</gene>
<sequence>MDKEEHKLTLGWREWVSLPELGLPAIKAKVDTGAKTSAIHAFNVEHYIENGIDMVRFMVHPIQNNKEIQVECTSPLKDRRQVTDSGGHREMRYVIETDIVVASIRYPIEITLTDRDTMRFRMLLGRRAIENRAFVDPAASYMHGKLDAHKIYKLKTEVDK</sequence>
<dbReference type="Pfam" id="PF05618">
    <property type="entry name" value="Zn_protease"/>
    <property type="match status" value="1"/>
</dbReference>
<dbReference type="OrthoDB" id="140821at2157"/>
<feature type="domain" description="Retropepsin-like aspartic endopeptidase" evidence="1">
    <location>
        <begin position="10"/>
        <end position="144"/>
    </location>
</feature>
<evidence type="ECO:0000313" key="2">
    <source>
        <dbReference type="EMBL" id="AKB85311.1"/>
    </source>
</evidence>
<protein>
    <recommendedName>
        <fullName evidence="1">Retropepsin-like aspartic endopeptidase domain-containing protein</fullName>
    </recommendedName>
</protein>
<dbReference type="GeneID" id="24893802"/>
<dbReference type="EMBL" id="CP009518">
    <property type="protein sequence ID" value="AKB85311.1"/>
    <property type="molecule type" value="Genomic_DNA"/>
</dbReference>
<dbReference type="PANTHER" id="PTHR38037:SF1">
    <property type="entry name" value="ATP-DEPENDENT ZINC PROTEASE DOMAIN-CONTAINING PROTEIN-RELATED"/>
    <property type="match status" value="1"/>
</dbReference>
<dbReference type="Proteomes" id="UP000033048">
    <property type="component" value="Chromosome"/>
</dbReference>
<keyword evidence="3" id="KW-1185">Reference proteome</keyword>